<dbReference type="Gene3D" id="1.10.287.1490">
    <property type="match status" value="1"/>
</dbReference>
<dbReference type="AlphaFoldDB" id="M0MRN9"/>
<feature type="region of interest" description="Disordered" evidence="1">
    <location>
        <begin position="1"/>
        <end position="25"/>
    </location>
</feature>
<dbReference type="STRING" id="1227454.C446_00355"/>
<comment type="caution">
    <text evidence="2">The sequence shown here is derived from an EMBL/GenBank/DDBJ whole genome shotgun (WGS) entry which is preliminary data.</text>
</comment>
<dbReference type="PATRIC" id="fig|1227454.3.peg.71"/>
<dbReference type="OrthoDB" id="195095at2157"/>
<dbReference type="Pfam" id="PF26032">
    <property type="entry name" value="DUF8008"/>
    <property type="match status" value="1"/>
</dbReference>
<sequence length="200" mass="22592">MERNPADHQTADHDRTPTTDLDSFQNELEHLRETTRSLTKRIDTLEAELEAKDNRIEKLEAERDEYRERTAELEDRVADLEADRARLESLAEAACNEASTNRDRLAELQARELEKGAHLRAEFVPDGRLERITTDDGAAYYRLSESADPLDGDDTTLAYGDLLPVQQLARMDEVGGRLPVGPSLEWSSVGTTGDRSRRDP</sequence>
<name>M0MRN9_9EURY</name>
<keyword evidence="3" id="KW-1185">Reference proteome</keyword>
<dbReference type="SUPFAM" id="SSF57997">
    <property type="entry name" value="Tropomyosin"/>
    <property type="match status" value="1"/>
</dbReference>
<evidence type="ECO:0000313" key="3">
    <source>
        <dbReference type="Proteomes" id="UP000011607"/>
    </source>
</evidence>
<dbReference type="Proteomes" id="UP000011607">
    <property type="component" value="Unassembled WGS sequence"/>
</dbReference>
<evidence type="ECO:0000313" key="2">
    <source>
        <dbReference type="EMBL" id="EMA47120.1"/>
    </source>
</evidence>
<proteinExistence type="predicted"/>
<feature type="compositionally biased region" description="Basic and acidic residues" evidence="1">
    <location>
        <begin position="1"/>
        <end position="17"/>
    </location>
</feature>
<protein>
    <submittedName>
        <fullName evidence="2">Uncharacterized protein</fullName>
    </submittedName>
</protein>
<dbReference type="EMBL" id="AOMA01000003">
    <property type="protein sequence ID" value="EMA47120.1"/>
    <property type="molecule type" value="Genomic_DNA"/>
</dbReference>
<dbReference type="RefSeq" id="WP_006671047.1">
    <property type="nucleotide sequence ID" value="NZ_AOMA01000003.1"/>
</dbReference>
<evidence type="ECO:0000256" key="1">
    <source>
        <dbReference type="SAM" id="MobiDB-lite"/>
    </source>
</evidence>
<organism evidence="2 3">
    <name type="scientific">Halobiforma nitratireducens JCM 10879</name>
    <dbReference type="NCBI Taxonomy" id="1227454"/>
    <lineage>
        <taxon>Archaea</taxon>
        <taxon>Methanobacteriati</taxon>
        <taxon>Methanobacteriota</taxon>
        <taxon>Stenosarchaea group</taxon>
        <taxon>Halobacteria</taxon>
        <taxon>Halobacteriales</taxon>
        <taxon>Natrialbaceae</taxon>
        <taxon>Halobiforma</taxon>
    </lineage>
</organism>
<dbReference type="eggNOG" id="arCOG00373">
    <property type="taxonomic scope" value="Archaea"/>
</dbReference>
<gene>
    <name evidence="2" type="ORF">C446_00355</name>
</gene>
<dbReference type="InterPro" id="IPR058321">
    <property type="entry name" value="DUF8008"/>
</dbReference>
<accession>M0MRN9</accession>
<feature type="region of interest" description="Disordered" evidence="1">
    <location>
        <begin position="174"/>
        <end position="200"/>
    </location>
</feature>
<reference evidence="2 3" key="1">
    <citation type="journal article" date="2014" name="PLoS Genet.">
        <title>Phylogenetically driven sequencing of extremely halophilic archaea reveals strategies for static and dynamic osmo-response.</title>
        <authorList>
            <person name="Becker E.A."/>
            <person name="Seitzer P.M."/>
            <person name="Tritt A."/>
            <person name="Larsen D."/>
            <person name="Krusor M."/>
            <person name="Yao A.I."/>
            <person name="Wu D."/>
            <person name="Madern D."/>
            <person name="Eisen J.A."/>
            <person name="Darling A.E."/>
            <person name="Facciotti M.T."/>
        </authorList>
    </citation>
    <scope>NUCLEOTIDE SEQUENCE [LARGE SCALE GENOMIC DNA]</scope>
    <source>
        <strain evidence="2 3">JCM 10879</strain>
    </source>
</reference>